<dbReference type="RefSeq" id="XP_052129167.1">
    <property type="nucleotide sequence ID" value="XM_052273207.1"/>
</dbReference>
<proteinExistence type="predicted"/>
<dbReference type="KEGG" id="foc:127750757"/>
<evidence type="ECO:0000313" key="2">
    <source>
        <dbReference type="RefSeq" id="XP_026271802.1"/>
    </source>
</evidence>
<gene>
    <name evidence="2" type="primary">LOC113201990</name>
    <name evidence="3" type="synonym">LOC127750757</name>
</gene>
<dbReference type="PANTHER" id="PTHR14520">
    <property type="entry name" value="MITOCHONDRIAL RIBOSOMAL PROTEIN 63"/>
    <property type="match status" value="1"/>
</dbReference>
<reference evidence="2 3" key="1">
    <citation type="submission" date="2025-04" db="UniProtKB">
        <authorList>
            <consortium name="RefSeq"/>
        </authorList>
    </citation>
    <scope>IDENTIFICATION</scope>
    <source>
        <tissue evidence="2 3">Whole organism</tissue>
    </source>
</reference>
<dbReference type="RefSeq" id="XP_026271802.1">
    <property type="nucleotide sequence ID" value="XM_026416017.2"/>
</dbReference>
<evidence type="ECO:0000313" key="1">
    <source>
        <dbReference type="Proteomes" id="UP000504606"/>
    </source>
</evidence>
<dbReference type="GO" id="GO:0032543">
    <property type="term" value="P:mitochondrial translation"/>
    <property type="evidence" value="ECO:0007669"/>
    <property type="project" value="TreeGrafter"/>
</dbReference>
<keyword evidence="2" id="KW-0689">Ribosomal protein</keyword>
<name>A0A6J1RSB2_FRAOC</name>
<dbReference type="PANTHER" id="PTHR14520:SF4">
    <property type="entry name" value="LARGE RIBOSOMAL SUBUNIT PROTEIN ML63"/>
    <property type="match status" value="1"/>
</dbReference>
<dbReference type="GO" id="GO:0003735">
    <property type="term" value="F:structural constituent of ribosome"/>
    <property type="evidence" value="ECO:0007669"/>
    <property type="project" value="TreeGrafter"/>
</dbReference>
<evidence type="ECO:0000313" key="3">
    <source>
        <dbReference type="RefSeq" id="XP_052129167.1"/>
    </source>
</evidence>
<dbReference type="GO" id="GO:0005761">
    <property type="term" value="C:mitochondrial ribosome"/>
    <property type="evidence" value="ECO:0007669"/>
    <property type="project" value="InterPro"/>
</dbReference>
<protein>
    <submittedName>
        <fullName evidence="2 3">Ribosomal protein 63, mitochondrial</fullName>
    </submittedName>
</protein>
<dbReference type="GeneID" id="113201990"/>
<keyword evidence="2" id="KW-0687">Ribonucleoprotein</keyword>
<sequence length="108" mass="13454">MRLTLVNFFKGQYRGNMFSGKRKVPNKIRYWMRRDLIEDIQREEQNMLWLRHHYLSKEQVKGYRYDLQKNEEFFKKVIDAKKSNFPKHVTVETHLGYLRHLDSWENFK</sequence>
<organism evidence="1 2">
    <name type="scientific">Frankliniella occidentalis</name>
    <name type="common">Western flower thrips</name>
    <name type="synonym">Euthrips occidentalis</name>
    <dbReference type="NCBI Taxonomy" id="133901"/>
    <lineage>
        <taxon>Eukaryota</taxon>
        <taxon>Metazoa</taxon>
        <taxon>Ecdysozoa</taxon>
        <taxon>Arthropoda</taxon>
        <taxon>Hexapoda</taxon>
        <taxon>Insecta</taxon>
        <taxon>Pterygota</taxon>
        <taxon>Neoptera</taxon>
        <taxon>Paraneoptera</taxon>
        <taxon>Thysanoptera</taxon>
        <taxon>Terebrantia</taxon>
        <taxon>Thripoidea</taxon>
        <taxon>Thripidae</taxon>
        <taxon>Frankliniella</taxon>
    </lineage>
</organism>
<dbReference type="AlphaFoldDB" id="A0A6J1RSB2"/>
<accession>A0A6J1RSB2</accession>
<dbReference type="KEGG" id="foc:113201990"/>
<dbReference type="InterPro" id="IPR016576">
    <property type="entry name" value="Ribosomal_mL63"/>
</dbReference>
<keyword evidence="1" id="KW-1185">Reference proteome</keyword>
<dbReference type="OrthoDB" id="6019958at2759"/>
<dbReference type="Pfam" id="PF14978">
    <property type="entry name" value="MRP-63"/>
    <property type="match status" value="1"/>
</dbReference>
<dbReference type="Proteomes" id="UP000504606">
    <property type="component" value="Unplaced"/>
</dbReference>